<feature type="region of interest" description="Disordered" evidence="3">
    <location>
        <begin position="1"/>
        <end position="64"/>
    </location>
</feature>
<sequence>MSQENEVEDIEEEEEEEDDEVDEDDIDDVEENDDEENDDDEENVDEQEENVEEQEEIPINEYKTKFSNEMRTEYIKKFHPEELHKPFDEIYKLSHVTRDENGVINDEHHKTYPILSKYEKTKIIGLRVSQLNKGAQPYISIKRKIIDTNVIAEKELQDKVLPFIIMRPIPNSQPEYWKISDLELI</sequence>
<proteinExistence type="predicted"/>
<dbReference type="GO" id="GO:0000428">
    <property type="term" value="C:DNA-directed RNA polymerase complex"/>
    <property type="evidence" value="ECO:0007669"/>
    <property type="project" value="UniProtKB-KW"/>
</dbReference>
<dbReference type="Gene3D" id="3.90.940.10">
    <property type="match status" value="1"/>
</dbReference>
<evidence type="ECO:0000313" key="4">
    <source>
        <dbReference type="EMBL" id="QHT32032.1"/>
    </source>
</evidence>
<name>A0A6C0ETH2_9ZZZZ</name>
<dbReference type="GO" id="GO:0006351">
    <property type="term" value="P:DNA-templated transcription"/>
    <property type="evidence" value="ECO:0007669"/>
    <property type="project" value="InterPro"/>
</dbReference>
<dbReference type="Pfam" id="PF01192">
    <property type="entry name" value="RNA_pol_Rpb6"/>
    <property type="match status" value="1"/>
</dbReference>
<evidence type="ECO:0000256" key="2">
    <source>
        <dbReference type="ARBA" id="ARBA00023163"/>
    </source>
</evidence>
<dbReference type="EMBL" id="MN738930">
    <property type="protein sequence ID" value="QHT32032.1"/>
    <property type="molecule type" value="Genomic_DNA"/>
</dbReference>
<keyword evidence="2" id="KW-0804">Transcription</keyword>
<dbReference type="SUPFAM" id="SSF63562">
    <property type="entry name" value="RPB6/omega subunit-like"/>
    <property type="match status" value="1"/>
</dbReference>
<dbReference type="AlphaFoldDB" id="A0A6C0ETH2"/>
<keyword evidence="1" id="KW-0240">DNA-directed RNA polymerase</keyword>
<dbReference type="InterPro" id="IPR006110">
    <property type="entry name" value="Pol_omega/Rpo6/RPB6"/>
</dbReference>
<dbReference type="InterPro" id="IPR036161">
    <property type="entry name" value="RPB6/omega-like_sf"/>
</dbReference>
<evidence type="ECO:0000256" key="3">
    <source>
        <dbReference type="SAM" id="MobiDB-lite"/>
    </source>
</evidence>
<organism evidence="4">
    <name type="scientific">viral metagenome</name>
    <dbReference type="NCBI Taxonomy" id="1070528"/>
    <lineage>
        <taxon>unclassified sequences</taxon>
        <taxon>metagenomes</taxon>
        <taxon>organismal metagenomes</taxon>
    </lineage>
</organism>
<evidence type="ECO:0008006" key="5">
    <source>
        <dbReference type="Google" id="ProtNLM"/>
    </source>
</evidence>
<protein>
    <recommendedName>
        <fullName evidence="5">DNA-directed RNA polymerase</fullName>
    </recommendedName>
</protein>
<dbReference type="GO" id="GO:0003677">
    <property type="term" value="F:DNA binding"/>
    <property type="evidence" value="ECO:0007669"/>
    <property type="project" value="InterPro"/>
</dbReference>
<evidence type="ECO:0000256" key="1">
    <source>
        <dbReference type="ARBA" id="ARBA00022478"/>
    </source>
</evidence>
<accession>A0A6C0ETH2</accession>
<feature type="compositionally biased region" description="Acidic residues" evidence="3">
    <location>
        <begin position="1"/>
        <end position="58"/>
    </location>
</feature>
<dbReference type="GO" id="GO:0003899">
    <property type="term" value="F:DNA-directed RNA polymerase activity"/>
    <property type="evidence" value="ECO:0007669"/>
    <property type="project" value="InterPro"/>
</dbReference>
<reference evidence="4" key="1">
    <citation type="journal article" date="2020" name="Nature">
        <title>Giant virus diversity and host interactions through global metagenomics.</title>
        <authorList>
            <person name="Schulz F."/>
            <person name="Roux S."/>
            <person name="Paez-Espino D."/>
            <person name="Jungbluth S."/>
            <person name="Walsh D.A."/>
            <person name="Denef V.J."/>
            <person name="McMahon K.D."/>
            <person name="Konstantinidis K.T."/>
            <person name="Eloe-Fadrosh E.A."/>
            <person name="Kyrpides N.C."/>
            <person name="Woyke T."/>
        </authorList>
    </citation>
    <scope>NUCLEOTIDE SEQUENCE</scope>
    <source>
        <strain evidence="4">GVMAG-M-3300009159-65</strain>
    </source>
</reference>